<accession>A0A811V7Q8</accession>
<reference evidence="2" key="1">
    <citation type="submission" date="2020-11" db="EMBL/GenBank/DDBJ databases">
        <authorList>
            <person name="Whitehead M."/>
        </authorList>
    </citation>
    <scope>NUCLEOTIDE SEQUENCE</scope>
    <source>
        <strain evidence="2">EGII</strain>
    </source>
</reference>
<evidence type="ECO:0000313" key="2">
    <source>
        <dbReference type="EMBL" id="CAD7005846.1"/>
    </source>
</evidence>
<feature type="compositionally biased region" description="Low complexity" evidence="1">
    <location>
        <begin position="72"/>
        <end position="97"/>
    </location>
</feature>
<protein>
    <submittedName>
        <fullName evidence="2">(Mediterranean fruit fly) hypothetical protein</fullName>
    </submittedName>
</protein>
<dbReference type="OrthoDB" id="203862at2759"/>
<dbReference type="AlphaFoldDB" id="A0A811V7Q8"/>
<comment type="caution">
    <text evidence="2">The sequence shown here is derived from an EMBL/GenBank/DDBJ whole genome shotgun (WGS) entry which is preliminary data.</text>
</comment>
<organism evidence="2 3">
    <name type="scientific">Ceratitis capitata</name>
    <name type="common">Mediterranean fruit fly</name>
    <name type="synonym">Tephritis capitata</name>
    <dbReference type="NCBI Taxonomy" id="7213"/>
    <lineage>
        <taxon>Eukaryota</taxon>
        <taxon>Metazoa</taxon>
        <taxon>Ecdysozoa</taxon>
        <taxon>Arthropoda</taxon>
        <taxon>Hexapoda</taxon>
        <taxon>Insecta</taxon>
        <taxon>Pterygota</taxon>
        <taxon>Neoptera</taxon>
        <taxon>Endopterygota</taxon>
        <taxon>Diptera</taxon>
        <taxon>Brachycera</taxon>
        <taxon>Muscomorpha</taxon>
        <taxon>Tephritoidea</taxon>
        <taxon>Tephritidae</taxon>
        <taxon>Ceratitis</taxon>
        <taxon>Ceratitis</taxon>
    </lineage>
</organism>
<dbReference type="Proteomes" id="UP000606786">
    <property type="component" value="Unassembled WGS sequence"/>
</dbReference>
<evidence type="ECO:0000313" key="3">
    <source>
        <dbReference type="Proteomes" id="UP000606786"/>
    </source>
</evidence>
<keyword evidence="3" id="KW-1185">Reference proteome</keyword>
<sequence>MLFPVSVGYTTADVVYRWNRERPAVAIAEDMKLSQFDLVDCPAGNLTDVIYKAAAPHDATHSSSQPGGRVRINSISNSKNNNNNNNNNNYYNNKNAASNFNQNRYNQKYGSKSLNTFAGPGAKNQHVRGTGLQLDKGAFGGGSGGAAGGVDGDVGGGGGGGGVGGVGVGAGRGGLGVGGASGAGYDGRGGGGFGVAYGGISIDASGSVRFESSRACQLANESM</sequence>
<gene>
    <name evidence="2" type="ORF">CCAP1982_LOCUS14189</name>
</gene>
<name>A0A811V7Q8_CERCA</name>
<evidence type="ECO:0000256" key="1">
    <source>
        <dbReference type="SAM" id="MobiDB-lite"/>
    </source>
</evidence>
<feature type="region of interest" description="Disordered" evidence="1">
    <location>
        <begin position="56"/>
        <end position="97"/>
    </location>
</feature>
<dbReference type="EMBL" id="CAJHJT010000034">
    <property type="protein sequence ID" value="CAD7005846.1"/>
    <property type="molecule type" value="Genomic_DNA"/>
</dbReference>
<proteinExistence type="predicted"/>